<keyword evidence="2" id="KW-1185">Reference proteome</keyword>
<accession>A0A437CI36</accession>
<protein>
    <submittedName>
        <fullName evidence="1">Uncharacterized protein</fullName>
    </submittedName>
</protein>
<gene>
    <name evidence="1" type="ORF">OJAV_G00155710</name>
</gene>
<reference evidence="1 2" key="1">
    <citation type="submission" date="2018-11" db="EMBL/GenBank/DDBJ databases">
        <authorList>
            <person name="Lopez-Roques C."/>
            <person name="Donnadieu C."/>
            <person name="Bouchez O."/>
            <person name="Klopp C."/>
            <person name="Cabau C."/>
            <person name="Zahm M."/>
        </authorList>
    </citation>
    <scope>NUCLEOTIDE SEQUENCE [LARGE SCALE GENOMIC DNA]</scope>
    <source>
        <strain evidence="1">RS831</strain>
        <tissue evidence="1">Whole body</tissue>
    </source>
</reference>
<dbReference type="AlphaFoldDB" id="A0A437CI36"/>
<proteinExistence type="predicted"/>
<sequence>MFCTQNIGLITLTVNQVSLAKSQDDVRLHPAPPTDLLPAVNFIIAPQPHQHANTDTQLAGAQLLASVDGFLSPGLPRAVKQICV</sequence>
<reference evidence="1 2" key="2">
    <citation type="submission" date="2019-01" db="EMBL/GenBank/DDBJ databases">
        <title>A chromosome length genome reference of the Java medaka (oryzias javanicus).</title>
        <authorList>
            <person name="Herpin A."/>
            <person name="Takehana Y."/>
            <person name="Naruse K."/>
            <person name="Ansai S."/>
            <person name="Kawaguchi M."/>
        </authorList>
    </citation>
    <scope>NUCLEOTIDE SEQUENCE [LARGE SCALE GENOMIC DNA]</scope>
    <source>
        <strain evidence="1">RS831</strain>
        <tissue evidence="1">Whole body</tissue>
    </source>
</reference>
<evidence type="ECO:0000313" key="1">
    <source>
        <dbReference type="EMBL" id="RVE62294.1"/>
    </source>
</evidence>
<dbReference type="Proteomes" id="UP000283210">
    <property type="component" value="Chromosome 16"/>
</dbReference>
<evidence type="ECO:0000313" key="2">
    <source>
        <dbReference type="Proteomes" id="UP000283210"/>
    </source>
</evidence>
<dbReference type="EMBL" id="CM012452">
    <property type="protein sequence ID" value="RVE62294.1"/>
    <property type="molecule type" value="Genomic_DNA"/>
</dbReference>
<name>A0A437CI36_ORYJA</name>
<organism evidence="1 2">
    <name type="scientific">Oryzias javanicus</name>
    <name type="common">Javanese ricefish</name>
    <name type="synonym">Aplocheilus javanicus</name>
    <dbReference type="NCBI Taxonomy" id="123683"/>
    <lineage>
        <taxon>Eukaryota</taxon>
        <taxon>Metazoa</taxon>
        <taxon>Chordata</taxon>
        <taxon>Craniata</taxon>
        <taxon>Vertebrata</taxon>
        <taxon>Euteleostomi</taxon>
        <taxon>Actinopterygii</taxon>
        <taxon>Neopterygii</taxon>
        <taxon>Teleostei</taxon>
        <taxon>Neoteleostei</taxon>
        <taxon>Acanthomorphata</taxon>
        <taxon>Ovalentaria</taxon>
        <taxon>Atherinomorphae</taxon>
        <taxon>Beloniformes</taxon>
        <taxon>Adrianichthyidae</taxon>
        <taxon>Oryziinae</taxon>
        <taxon>Oryzias</taxon>
    </lineage>
</organism>